<reference evidence="1" key="1">
    <citation type="journal article" date="2022" name="bioRxiv">
        <title>Sequencing and chromosome-scale assembly of the giantPleurodeles waltlgenome.</title>
        <authorList>
            <person name="Brown T."/>
            <person name="Elewa A."/>
            <person name="Iarovenko S."/>
            <person name="Subramanian E."/>
            <person name="Araus A.J."/>
            <person name="Petzold A."/>
            <person name="Susuki M."/>
            <person name="Suzuki K.-i.T."/>
            <person name="Hayashi T."/>
            <person name="Toyoda A."/>
            <person name="Oliveira C."/>
            <person name="Osipova E."/>
            <person name="Leigh N.D."/>
            <person name="Simon A."/>
            <person name="Yun M.H."/>
        </authorList>
    </citation>
    <scope>NUCLEOTIDE SEQUENCE</scope>
    <source>
        <strain evidence="1">20211129_DDA</strain>
        <tissue evidence="1">Liver</tissue>
    </source>
</reference>
<dbReference type="EMBL" id="JANPWB010000005">
    <property type="protein sequence ID" value="KAJ1186230.1"/>
    <property type="molecule type" value="Genomic_DNA"/>
</dbReference>
<evidence type="ECO:0008006" key="3">
    <source>
        <dbReference type="Google" id="ProtNLM"/>
    </source>
</evidence>
<sequence>MTFVSVVRCTELHAAGILLSSLTVGGAILGRDHNCRRRAEDDLAATPLMQWRVGVQMRGGCRLIASVLATDACVIGLRTRQIESDMDAVLVISVGRDCLAATTRCVFIHQCATTSAQPFCLFPRGLPRDHHSLKCYIGIIHVRLLPLNV</sequence>
<comment type="caution">
    <text evidence="1">The sequence shown here is derived from an EMBL/GenBank/DDBJ whole genome shotgun (WGS) entry which is preliminary data.</text>
</comment>
<proteinExistence type="predicted"/>
<gene>
    <name evidence="1" type="ORF">NDU88_003013</name>
</gene>
<dbReference type="AlphaFoldDB" id="A0AAV7UBC1"/>
<organism evidence="1 2">
    <name type="scientific">Pleurodeles waltl</name>
    <name type="common">Iberian ribbed newt</name>
    <dbReference type="NCBI Taxonomy" id="8319"/>
    <lineage>
        <taxon>Eukaryota</taxon>
        <taxon>Metazoa</taxon>
        <taxon>Chordata</taxon>
        <taxon>Craniata</taxon>
        <taxon>Vertebrata</taxon>
        <taxon>Euteleostomi</taxon>
        <taxon>Amphibia</taxon>
        <taxon>Batrachia</taxon>
        <taxon>Caudata</taxon>
        <taxon>Salamandroidea</taxon>
        <taxon>Salamandridae</taxon>
        <taxon>Pleurodelinae</taxon>
        <taxon>Pleurodeles</taxon>
    </lineage>
</organism>
<evidence type="ECO:0000313" key="2">
    <source>
        <dbReference type="Proteomes" id="UP001066276"/>
    </source>
</evidence>
<keyword evidence="2" id="KW-1185">Reference proteome</keyword>
<protein>
    <recommendedName>
        <fullName evidence="3">Secreted protein</fullName>
    </recommendedName>
</protein>
<accession>A0AAV7UBC1</accession>
<dbReference type="Proteomes" id="UP001066276">
    <property type="component" value="Chromosome 3_1"/>
</dbReference>
<name>A0AAV7UBC1_PLEWA</name>
<evidence type="ECO:0000313" key="1">
    <source>
        <dbReference type="EMBL" id="KAJ1186230.1"/>
    </source>
</evidence>